<evidence type="ECO:0000256" key="1">
    <source>
        <dbReference type="SAM" id="MobiDB-lite"/>
    </source>
</evidence>
<name>A0AAV0WE02_9HEMI</name>
<reference evidence="2 3" key="1">
    <citation type="submission" date="2023-01" db="EMBL/GenBank/DDBJ databases">
        <authorList>
            <person name="Whitehead M."/>
        </authorList>
    </citation>
    <scope>NUCLEOTIDE SEQUENCE [LARGE SCALE GENOMIC DNA]</scope>
</reference>
<dbReference type="AlphaFoldDB" id="A0AAV0WE02"/>
<feature type="region of interest" description="Disordered" evidence="1">
    <location>
        <begin position="1"/>
        <end position="43"/>
    </location>
</feature>
<evidence type="ECO:0000313" key="2">
    <source>
        <dbReference type="EMBL" id="CAI6353801.1"/>
    </source>
</evidence>
<sequence>MRPAGAASYSAGTRSRTALPDRTAAAADSTSGQARPSGCHRTCRRRSSRTFDFWSGKTRRRHHRRSRLNYLSRQTTTVHQPIATTKNALLAPERTVFIVSTEAHTVRAVAAIFFRTSRRSLDALPPRSYVIL</sequence>
<evidence type="ECO:0000313" key="3">
    <source>
        <dbReference type="Proteomes" id="UP001160148"/>
    </source>
</evidence>
<protein>
    <submittedName>
        <fullName evidence="2">Uncharacterized protein</fullName>
    </submittedName>
</protein>
<organism evidence="2 3">
    <name type="scientific">Macrosiphum euphorbiae</name>
    <name type="common">potato aphid</name>
    <dbReference type="NCBI Taxonomy" id="13131"/>
    <lineage>
        <taxon>Eukaryota</taxon>
        <taxon>Metazoa</taxon>
        <taxon>Ecdysozoa</taxon>
        <taxon>Arthropoda</taxon>
        <taxon>Hexapoda</taxon>
        <taxon>Insecta</taxon>
        <taxon>Pterygota</taxon>
        <taxon>Neoptera</taxon>
        <taxon>Paraneoptera</taxon>
        <taxon>Hemiptera</taxon>
        <taxon>Sternorrhyncha</taxon>
        <taxon>Aphidomorpha</taxon>
        <taxon>Aphidoidea</taxon>
        <taxon>Aphididae</taxon>
        <taxon>Macrosiphini</taxon>
        <taxon>Macrosiphum</taxon>
    </lineage>
</organism>
<dbReference type="EMBL" id="CARXXK010000002">
    <property type="protein sequence ID" value="CAI6353801.1"/>
    <property type="molecule type" value="Genomic_DNA"/>
</dbReference>
<accession>A0AAV0WE02</accession>
<dbReference type="Proteomes" id="UP001160148">
    <property type="component" value="Unassembled WGS sequence"/>
</dbReference>
<proteinExistence type="predicted"/>
<gene>
    <name evidence="2" type="ORF">MEUPH1_LOCUS9879</name>
</gene>
<keyword evidence="3" id="KW-1185">Reference proteome</keyword>
<comment type="caution">
    <text evidence="2">The sequence shown here is derived from an EMBL/GenBank/DDBJ whole genome shotgun (WGS) entry which is preliminary data.</text>
</comment>